<dbReference type="RefSeq" id="WP_227310268.1">
    <property type="nucleotide sequence ID" value="NZ_JAESVA010000014.1"/>
</dbReference>
<keyword evidence="5" id="KW-1185">Reference proteome</keyword>
<sequence>MAETSQDPAPLFRAAIQALAKGDPAAARLLPALDAFPDFAPGWLALASVLRDRGQSQAAALTLLRAVRAASATPAMLHQGGQAFAQLGQRDAAMSAFRRAVAQDPGFAPAWYSLGLALQDCAACAEAAAAFERAFALKPDFHEAAFNAGVAWQGAGEMAPAMDAYAASYRLRPDSFGRIAQALIAAPTGALWLRPSALRAVLDSRAAA</sequence>
<evidence type="ECO:0000256" key="2">
    <source>
        <dbReference type="ARBA" id="ARBA00022803"/>
    </source>
</evidence>
<name>A0A963Z6S3_9PROT</name>
<dbReference type="SUPFAM" id="SSF48452">
    <property type="entry name" value="TPR-like"/>
    <property type="match status" value="1"/>
</dbReference>
<keyword evidence="1" id="KW-0677">Repeat</keyword>
<accession>A0A963Z6S3</accession>
<dbReference type="InterPro" id="IPR019734">
    <property type="entry name" value="TPR_rpt"/>
</dbReference>
<dbReference type="PANTHER" id="PTHR44227:SF3">
    <property type="entry name" value="PROTEIN O-MANNOSYL-TRANSFERASE TMTC4"/>
    <property type="match status" value="1"/>
</dbReference>
<feature type="repeat" description="TPR" evidence="3">
    <location>
        <begin position="74"/>
        <end position="107"/>
    </location>
</feature>
<feature type="repeat" description="TPR" evidence="3">
    <location>
        <begin position="108"/>
        <end position="141"/>
    </location>
</feature>
<dbReference type="Pfam" id="PF13432">
    <property type="entry name" value="TPR_16"/>
    <property type="match status" value="2"/>
</dbReference>
<evidence type="ECO:0000313" key="5">
    <source>
        <dbReference type="Proteomes" id="UP000721844"/>
    </source>
</evidence>
<dbReference type="Pfam" id="PF13428">
    <property type="entry name" value="TPR_14"/>
    <property type="match status" value="1"/>
</dbReference>
<evidence type="ECO:0000256" key="1">
    <source>
        <dbReference type="ARBA" id="ARBA00022737"/>
    </source>
</evidence>
<keyword evidence="2 3" id="KW-0802">TPR repeat</keyword>
<dbReference type="InterPro" id="IPR011990">
    <property type="entry name" value="TPR-like_helical_dom_sf"/>
</dbReference>
<evidence type="ECO:0000313" key="4">
    <source>
        <dbReference type="EMBL" id="MCB8883611.1"/>
    </source>
</evidence>
<reference evidence="4 5" key="1">
    <citation type="journal article" date="2021" name="Microorganisms">
        <title>Acidisoma silvae sp. nov. and Acidisomacellulosilytica sp. nov., Two Acidophilic Bacteria Isolated from Decaying Wood, Hydrolyzing Cellulose and Producing Poly-3-hydroxybutyrate.</title>
        <authorList>
            <person name="Mieszkin S."/>
            <person name="Pouder E."/>
            <person name="Uroz S."/>
            <person name="Simon-Colin C."/>
            <person name="Alain K."/>
        </authorList>
    </citation>
    <scope>NUCLEOTIDE SEQUENCE [LARGE SCALE GENOMIC DNA]</scope>
    <source>
        <strain evidence="4 5">HW T5.17</strain>
    </source>
</reference>
<gene>
    <name evidence="4" type="ORF">ACELLULO517_25405</name>
</gene>
<organism evidence="4 5">
    <name type="scientific">Acidisoma cellulosilyticum</name>
    <dbReference type="NCBI Taxonomy" id="2802395"/>
    <lineage>
        <taxon>Bacteria</taxon>
        <taxon>Pseudomonadati</taxon>
        <taxon>Pseudomonadota</taxon>
        <taxon>Alphaproteobacteria</taxon>
        <taxon>Acetobacterales</taxon>
        <taxon>Acidocellaceae</taxon>
        <taxon>Acidisoma</taxon>
    </lineage>
</organism>
<dbReference type="Gene3D" id="1.25.40.10">
    <property type="entry name" value="Tetratricopeptide repeat domain"/>
    <property type="match status" value="2"/>
</dbReference>
<dbReference type="EMBL" id="JAESVA010000014">
    <property type="protein sequence ID" value="MCB8883611.1"/>
    <property type="molecule type" value="Genomic_DNA"/>
</dbReference>
<protein>
    <submittedName>
        <fullName evidence="4">Tetratricopeptide repeat protein</fullName>
    </submittedName>
</protein>
<dbReference type="PROSITE" id="PS50005">
    <property type="entry name" value="TPR"/>
    <property type="match status" value="2"/>
</dbReference>
<proteinExistence type="predicted"/>
<dbReference type="PANTHER" id="PTHR44227">
    <property type="match status" value="1"/>
</dbReference>
<dbReference type="InterPro" id="IPR052346">
    <property type="entry name" value="O-mannosyl-transferase_TMTC"/>
</dbReference>
<comment type="caution">
    <text evidence="4">The sequence shown here is derived from an EMBL/GenBank/DDBJ whole genome shotgun (WGS) entry which is preliminary data.</text>
</comment>
<evidence type="ECO:0000256" key="3">
    <source>
        <dbReference type="PROSITE-ProRule" id="PRU00339"/>
    </source>
</evidence>
<dbReference type="SMART" id="SM00028">
    <property type="entry name" value="TPR"/>
    <property type="match status" value="4"/>
</dbReference>
<dbReference type="AlphaFoldDB" id="A0A963Z6S3"/>
<dbReference type="Proteomes" id="UP000721844">
    <property type="component" value="Unassembled WGS sequence"/>
</dbReference>